<keyword evidence="5 9" id="KW-0554">One-carbon metabolism</keyword>
<comment type="similarity">
    <text evidence="4 9">Belongs to the SHMT family.</text>
</comment>
<name>A0A8H7F0S4_AGABI</name>
<dbReference type="InterPro" id="IPR015421">
    <property type="entry name" value="PyrdxlP-dep_Trfase_major"/>
</dbReference>
<feature type="modified residue" description="N6-(pyridoxal phosphate)lysine" evidence="8">
    <location>
        <position position="263"/>
    </location>
</feature>
<comment type="cofactor">
    <cofactor evidence="2 8 9">
        <name>pyridoxal 5'-phosphate</name>
        <dbReference type="ChEBI" id="CHEBI:597326"/>
    </cofactor>
</comment>
<organism evidence="11 12">
    <name type="scientific">Agaricus bisporus var. burnettii</name>
    <dbReference type="NCBI Taxonomy" id="192524"/>
    <lineage>
        <taxon>Eukaryota</taxon>
        <taxon>Fungi</taxon>
        <taxon>Dikarya</taxon>
        <taxon>Basidiomycota</taxon>
        <taxon>Agaricomycotina</taxon>
        <taxon>Agaricomycetes</taxon>
        <taxon>Agaricomycetidae</taxon>
        <taxon>Agaricales</taxon>
        <taxon>Agaricineae</taxon>
        <taxon>Agaricaceae</taxon>
        <taxon>Agaricus</taxon>
    </lineage>
</organism>
<dbReference type="PIRSF" id="PIRSF000412">
    <property type="entry name" value="SHMT"/>
    <property type="match status" value="1"/>
</dbReference>
<evidence type="ECO:0000256" key="2">
    <source>
        <dbReference type="ARBA" id="ARBA00001933"/>
    </source>
</evidence>
<dbReference type="InterPro" id="IPR015422">
    <property type="entry name" value="PyrdxlP-dep_Trfase_small"/>
</dbReference>
<dbReference type="InterPro" id="IPR019798">
    <property type="entry name" value="Ser_HO-MeTrfase_PLP_BS"/>
</dbReference>
<evidence type="ECO:0000256" key="7">
    <source>
        <dbReference type="ARBA" id="ARBA00022898"/>
    </source>
</evidence>
<dbReference type="GO" id="GO:0004372">
    <property type="term" value="F:glycine hydroxymethyltransferase activity"/>
    <property type="evidence" value="ECO:0007669"/>
    <property type="project" value="UniProtKB-EC"/>
</dbReference>
<evidence type="ECO:0000256" key="1">
    <source>
        <dbReference type="ARBA" id="ARBA00001528"/>
    </source>
</evidence>
<dbReference type="InterPro" id="IPR049943">
    <property type="entry name" value="Ser_HO-MeTrfase-like"/>
</dbReference>
<dbReference type="EMBL" id="JABXXO010000008">
    <property type="protein sequence ID" value="KAF7771561.1"/>
    <property type="molecule type" value="Genomic_DNA"/>
</dbReference>
<dbReference type="SUPFAM" id="SSF53383">
    <property type="entry name" value="PLP-dependent transferases"/>
    <property type="match status" value="1"/>
</dbReference>
<dbReference type="NCBIfam" id="NF000586">
    <property type="entry name" value="PRK00011.1"/>
    <property type="match status" value="1"/>
</dbReference>
<dbReference type="EC" id="2.1.2.1" evidence="9"/>
<evidence type="ECO:0000313" key="11">
    <source>
        <dbReference type="EMBL" id="KAF7771561.1"/>
    </source>
</evidence>
<dbReference type="PROSITE" id="PS00096">
    <property type="entry name" value="SHMT"/>
    <property type="match status" value="1"/>
</dbReference>
<reference evidence="11 12" key="1">
    <citation type="journal article" name="Sci. Rep.">
        <title>Telomere-to-telomere assembled and centromere annotated genomes of the two main subspecies of the button mushroom Agaricus bisporus reveal especially polymorphic chromosome ends.</title>
        <authorList>
            <person name="Sonnenberg A.S.M."/>
            <person name="Sedaghat-Telgerd N."/>
            <person name="Lavrijssen B."/>
            <person name="Ohm R.A."/>
            <person name="Hendrickx P.M."/>
            <person name="Scholtmeijer K."/>
            <person name="Baars J.J.P."/>
            <person name="van Peer A."/>
        </authorList>
    </citation>
    <scope>NUCLEOTIDE SEQUENCE [LARGE SCALE GENOMIC DNA]</scope>
    <source>
        <strain evidence="11 12">H119_p4</strain>
    </source>
</reference>
<evidence type="ECO:0000256" key="3">
    <source>
        <dbReference type="ARBA" id="ARBA00004777"/>
    </source>
</evidence>
<proteinExistence type="inferred from homology"/>
<dbReference type="CDD" id="cd00378">
    <property type="entry name" value="SHMT"/>
    <property type="match status" value="1"/>
</dbReference>
<gene>
    <name evidence="11" type="ORF">Agabi119p4_5872</name>
</gene>
<dbReference type="Proteomes" id="UP000629468">
    <property type="component" value="Unassembled WGS sequence"/>
</dbReference>
<comment type="function">
    <text evidence="9">Interconversion of serine and glycine.</text>
</comment>
<dbReference type="GO" id="GO:0030170">
    <property type="term" value="F:pyridoxal phosphate binding"/>
    <property type="evidence" value="ECO:0007669"/>
    <property type="project" value="InterPro"/>
</dbReference>
<dbReference type="GO" id="GO:0005739">
    <property type="term" value="C:mitochondrion"/>
    <property type="evidence" value="ECO:0007669"/>
    <property type="project" value="TreeGrafter"/>
</dbReference>
<dbReference type="GO" id="GO:0035999">
    <property type="term" value="P:tetrahydrofolate interconversion"/>
    <property type="evidence" value="ECO:0007669"/>
    <property type="project" value="UniProtKB-UniPathway"/>
</dbReference>
<keyword evidence="7 8" id="KW-0663">Pyridoxal phosphate</keyword>
<dbReference type="AlphaFoldDB" id="A0A8H7F0S4"/>
<dbReference type="Gene3D" id="3.90.1150.10">
    <property type="entry name" value="Aspartate Aminotransferase, domain 1"/>
    <property type="match status" value="1"/>
</dbReference>
<protein>
    <recommendedName>
        <fullName evidence="9">Serine hydroxymethyltransferase</fullName>
        <ecNumber evidence="9">2.1.2.1</ecNumber>
    </recommendedName>
</protein>
<evidence type="ECO:0000256" key="9">
    <source>
        <dbReference type="RuleBase" id="RU000585"/>
    </source>
</evidence>
<dbReference type="PANTHER" id="PTHR11680:SF35">
    <property type="entry name" value="SERINE HYDROXYMETHYLTRANSFERASE 1"/>
    <property type="match status" value="1"/>
</dbReference>
<dbReference type="GO" id="GO:0019264">
    <property type="term" value="P:glycine biosynthetic process from serine"/>
    <property type="evidence" value="ECO:0007669"/>
    <property type="project" value="InterPro"/>
</dbReference>
<dbReference type="InterPro" id="IPR015424">
    <property type="entry name" value="PyrdxlP-dep_Trfase"/>
</dbReference>
<sequence>MISYFARLVSALWPAATDSFPSYNQPLYVPLTESDPEVQNIIDNETWRQYTTLGLTASENLTSLATLQASSSILNSRYSEGTPGDRFYGGMKHIDEMEILCQKRALAAFDLDPNVWGVNVQPYSGSTANFAALTAILQPQDRLMGLKLSDGGHITHGHQISATRKLNFSSVYFESRPFTSHPDTGTVDYVNLASRAEEFKPHLIMCGASAYPRDWDYALIRAVANSVDAWVMGDIAHLGGFIAANELNDPFQYCDIVTATTHKSLRGPRGGLIFFRKNHPKALDLEKCINEAVSPICQNGPHNNTIAAIATSLKQVCQPEWKAYAKQVLCNAQVLAEALKGYGYKLLTDGTDTHLIIWDLRPQGLKGSKLQALGDIVGFNLNMTLVPGETAARSPSGVRLGTCLLTTRNMKESDIRTVARFLHRAVELSLRLQEEAGSKLLKDFKRVATDPNGRNYGEVQKLSQEIQAFAMQWPLPGVDVRKLRKPVKF</sequence>
<comment type="pathway">
    <text evidence="3 9">One-carbon metabolism; tetrahydrofolate interconversion.</text>
</comment>
<evidence type="ECO:0000256" key="6">
    <source>
        <dbReference type="ARBA" id="ARBA00022679"/>
    </source>
</evidence>
<comment type="catalytic activity">
    <reaction evidence="1 9">
        <text>(6R)-5,10-methylene-5,6,7,8-tetrahydrofolate + glycine + H2O = (6S)-5,6,7,8-tetrahydrofolate + L-serine</text>
        <dbReference type="Rhea" id="RHEA:15481"/>
        <dbReference type="ChEBI" id="CHEBI:15377"/>
        <dbReference type="ChEBI" id="CHEBI:15636"/>
        <dbReference type="ChEBI" id="CHEBI:33384"/>
        <dbReference type="ChEBI" id="CHEBI:57305"/>
        <dbReference type="ChEBI" id="CHEBI:57453"/>
        <dbReference type="EC" id="2.1.2.1"/>
    </reaction>
</comment>
<evidence type="ECO:0000313" key="12">
    <source>
        <dbReference type="Proteomes" id="UP000629468"/>
    </source>
</evidence>
<evidence type="ECO:0000256" key="4">
    <source>
        <dbReference type="ARBA" id="ARBA00006376"/>
    </source>
</evidence>
<dbReference type="Pfam" id="PF00464">
    <property type="entry name" value="SHMT"/>
    <property type="match status" value="1"/>
</dbReference>
<evidence type="ECO:0000256" key="8">
    <source>
        <dbReference type="PIRSR" id="PIRSR000412-50"/>
    </source>
</evidence>
<evidence type="ECO:0000259" key="10">
    <source>
        <dbReference type="Pfam" id="PF00464"/>
    </source>
</evidence>
<comment type="caution">
    <text evidence="11">The sequence shown here is derived from an EMBL/GenBank/DDBJ whole genome shotgun (WGS) entry which is preliminary data.</text>
</comment>
<dbReference type="InterPro" id="IPR001085">
    <property type="entry name" value="Ser_HO-MeTrfase"/>
</dbReference>
<dbReference type="InterPro" id="IPR039429">
    <property type="entry name" value="SHMT-like_dom"/>
</dbReference>
<evidence type="ECO:0000256" key="5">
    <source>
        <dbReference type="ARBA" id="ARBA00022563"/>
    </source>
</evidence>
<dbReference type="Gene3D" id="3.40.640.10">
    <property type="entry name" value="Type I PLP-dependent aspartate aminotransferase-like (Major domain)"/>
    <property type="match status" value="1"/>
</dbReference>
<keyword evidence="6 9" id="KW-0808">Transferase</keyword>
<dbReference type="UniPathway" id="UPA00193"/>
<dbReference type="PANTHER" id="PTHR11680">
    <property type="entry name" value="SERINE HYDROXYMETHYLTRANSFERASE"/>
    <property type="match status" value="1"/>
</dbReference>
<feature type="domain" description="Serine hydroxymethyltransferase-like" evidence="10">
    <location>
        <begin position="31"/>
        <end position="421"/>
    </location>
</feature>
<accession>A0A8H7F0S4</accession>